<accession>A0A2U1SVM8</accession>
<keyword evidence="3" id="KW-1185">Reference proteome</keyword>
<dbReference type="Gene3D" id="1.10.150.690">
    <property type="entry name" value="DUF2063"/>
    <property type="match status" value="1"/>
</dbReference>
<comment type="caution">
    <text evidence="2">The sequence shown here is derived from an EMBL/GenBank/DDBJ whole genome shotgun (WGS) entry which is preliminary data.</text>
</comment>
<dbReference type="Pfam" id="PF09836">
    <property type="entry name" value="DUF2063"/>
    <property type="match status" value="1"/>
</dbReference>
<dbReference type="Proteomes" id="UP000245137">
    <property type="component" value="Unassembled WGS sequence"/>
</dbReference>
<dbReference type="InterPro" id="IPR018640">
    <property type="entry name" value="DUF2063"/>
</dbReference>
<feature type="domain" description="Putative DNA-binding" evidence="1">
    <location>
        <begin position="6"/>
        <end position="100"/>
    </location>
</feature>
<evidence type="ECO:0000313" key="3">
    <source>
        <dbReference type="Proteomes" id="UP000245137"/>
    </source>
</evidence>
<sequence>MRLADLQAMFQAGVLAGAEDGARILESVKNSRQADRTTLFGVYVNAYHARLAEFLAADFPALRALIGEAAFDALADAYIGAQPSRERNARWYTTRFPDFLREQDAWCDNARAIDLAMFERALTDAFDAPDAEALPIEELAAFAPEQWPRLSFTFHPSLILLELEDGTIATHEAAMEQQDLPPPGEGRGHVAIWRADLDSVHCPLEADEFLALSLAMEGHAFGDICQMAAFRDLADASPERLAQMLTGWFQEGLVVGAKAREEG</sequence>
<organism evidence="2 3">
    <name type="scientific">Methylosinus sporium</name>
    <dbReference type="NCBI Taxonomy" id="428"/>
    <lineage>
        <taxon>Bacteria</taxon>
        <taxon>Pseudomonadati</taxon>
        <taxon>Pseudomonadota</taxon>
        <taxon>Alphaproteobacteria</taxon>
        <taxon>Hyphomicrobiales</taxon>
        <taxon>Methylocystaceae</taxon>
        <taxon>Methylosinus</taxon>
    </lineage>
</organism>
<dbReference type="EMBL" id="PUIV01000001">
    <property type="protein sequence ID" value="PWB95663.1"/>
    <property type="molecule type" value="Genomic_DNA"/>
</dbReference>
<dbReference type="RefSeq" id="WP_108915343.1">
    <property type="nucleotide sequence ID" value="NZ_BGJY01000001.1"/>
</dbReference>
<evidence type="ECO:0000313" key="2">
    <source>
        <dbReference type="EMBL" id="PWB95663.1"/>
    </source>
</evidence>
<dbReference type="InterPro" id="IPR044922">
    <property type="entry name" value="DUF2063_N_sf"/>
</dbReference>
<protein>
    <submittedName>
        <fullName evidence="2">DUF2063 domain-containing protein</fullName>
    </submittedName>
</protein>
<gene>
    <name evidence="2" type="ORF">C5689_00665</name>
</gene>
<evidence type="ECO:0000259" key="1">
    <source>
        <dbReference type="Pfam" id="PF09836"/>
    </source>
</evidence>
<dbReference type="OrthoDB" id="4146344at2"/>
<dbReference type="AlphaFoldDB" id="A0A2U1SVM8"/>
<proteinExistence type="predicted"/>
<reference evidence="2 3" key="1">
    <citation type="journal article" date="2018" name="Appl. Microbiol. Biotechnol.">
        <title>Co-cultivation of the strictly anaerobic methanogen Methanosarcina barkeri with aerobic methanotrophs in an oxygen-limited membrane bioreactor.</title>
        <authorList>
            <person name="In 't Zandt M.H."/>
            <person name="van den Bosch T.J.M."/>
            <person name="Rijkers R."/>
            <person name="van Kessel M.A.H.J."/>
            <person name="Jetten M.S.M."/>
            <person name="Welte C.U."/>
        </authorList>
    </citation>
    <scope>NUCLEOTIDE SEQUENCE [LARGE SCALE GENOMIC DNA]</scope>
    <source>
        <strain evidence="2 3">DSM 17706</strain>
    </source>
</reference>
<name>A0A2U1SVM8_METSR</name>